<reference evidence="1" key="1">
    <citation type="submission" date="2023-07" db="EMBL/GenBank/DDBJ databases">
        <title>Sorghum-associated microbial communities from plants grown in Nebraska, USA.</title>
        <authorList>
            <person name="Schachtman D."/>
        </authorList>
    </citation>
    <scope>NUCLEOTIDE SEQUENCE</scope>
    <source>
        <strain evidence="1">BE56</strain>
    </source>
</reference>
<organism evidence="1 2">
    <name type="scientific">Pseudomonas hunanensis</name>
    <dbReference type="NCBI Taxonomy" id="1247546"/>
    <lineage>
        <taxon>Bacteria</taxon>
        <taxon>Pseudomonadati</taxon>
        <taxon>Pseudomonadota</taxon>
        <taxon>Gammaproteobacteria</taxon>
        <taxon>Pseudomonadales</taxon>
        <taxon>Pseudomonadaceae</taxon>
        <taxon>Pseudomonas</taxon>
    </lineage>
</organism>
<dbReference type="Proteomes" id="UP001259587">
    <property type="component" value="Unassembled WGS sequence"/>
</dbReference>
<dbReference type="EMBL" id="JAVDTH010000009">
    <property type="protein sequence ID" value="MDR6712545.1"/>
    <property type="molecule type" value="Genomic_DNA"/>
</dbReference>
<evidence type="ECO:0000313" key="2">
    <source>
        <dbReference type="Proteomes" id="UP001259587"/>
    </source>
</evidence>
<evidence type="ECO:0000313" key="1">
    <source>
        <dbReference type="EMBL" id="MDR6712545.1"/>
    </source>
</evidence>
<gene>
    <name evidence="1" type="ORF">J2W83_002146</name>
</gene>
<accession>A0ACC6K252</accession>
<protein>
    <submittedName>
        <fullName evidence="1">HAD superfamily hydrolase (TIGR01509 family)</fullName>
    </submittedName>
</protein>
<comment type="caution">
    <text evidence="1">The sequence shown here is derived from an EMBL/GenBank/DDBJ whole genome shotgun (WGS) entry which is preliminary data.</text>
</comment>
<proteinExistence type="predicted"/>
<keyword evidence="1" id="KW-0378">Hydrolase</keyword>
<sequence length="735" mass="81820">MIFFQGKRIFSAIFDMDGTMFDTERLRFKTLKQASMEIFGKALSEETLIGSLGLSAKRAEALAKAHNGEDFPYAQIRQRADELELEYVRNHGVPIKAGLLEVLERLRKSGLTMAVATSSRRAIAEEYLINANVLKYFDITVCGDEVSQGKPHPEIFLRAASALNCEPSNCFMLEDSENGLLSAIRAEGQAILIEDIKPPAAEVKAGALKAYRSMNAFLADLSECVPDLGMPELGEPFPSSLNQFRVGIHGFGAIGGGYLTQVFSHWDGYTRPCEIIAATRSRMLRETVSAFGRYSVRYGATSFDQTIENVRMIDMDNDDAVIDMYNSAEIIGLSLPEQAIRKQAKVIAQGLLRRFERRGRELTLLIVLNKIGGAAFVRLHVQAELELLCSPEISKQVLQKTHFAETVVSRIVSKISNDALVRQLRIKSQMFQNSLDDEPAVTRKPSAPVPEYERLIGRFRPFVQSSSALSQLHLILFNSEPDMPLYVERGSDLLERLRQVKTVSDIAQIQVIKNRLWNGPHAIIAWYASLLGYSWVGQGMGDARVSALAERLIRQEVGPALMAENPEMSDAVSGFAKTFLERCKTSFKDPCARVGRDPLRKLQRHERILSSIELARKHGIDTPGLAFGAALAVHYALRCSDAKDLEAQKIQQLYKANDGSVEAVLSHDGEYNGKPYPGLDPVKDSDLIDTIADNFRHLQRQESSDWGMPALQEDSHPLDLKMHAEPALSEQTLTH</sequence>
<name>A0ACC6K252_9PSED</name>
<keyword evidence="2" id="KW-1185">Reference proteome</keyword>